<sequence length="172" mass="18906">MPQVNAAFNHIAISVPDAEAAVQWYTEILGFRVIVPVTTRRNTDAEGADMLTALYGPEMKEMKLAILSTGNDVGVEIFEFVDPPYNGPAKRIDWDTDTYTQGGVFHFCFTVADVDETLAKALTAGARSIGGVLQPVPGIKCCYLQDPWGNTIELLDTTINQLFLTHFQCFAK</sequence>
<accession>A0A8H5JZA0</accession>
<dbReference type="PANTHER" id="PTHR43048:SF6">
    <property type="entry name" value="BLR8189 PROTEIN"/>
    <property type="match status" value="1"/>
</dbReference>
<keyword evidence="1" id="KW-0479">Metal-binding</keyword>
<dbReference type="GO" id="GO:0004493">
    <property type="term" value="F:methylmalonyl-CoA epimerase activity"/>
    <property type="evidence" value="ECO:0007669"/>
    <property type="project" value="TreeGrafter"/>
</dbReference>
<dbReference type="InterPro" id="IPR004360">
    <property type="entry name" value="Glyas_Fos-R_dOase_dom"/>
</dbReference>
<dbReference type="GO" id="GO:0046491">
    <property type="term" value="P:L-methylmalonyl-CoA metabolic process"/>
    <property type="evidence" value="ECO:0007669"/>
    <property type="project" value="TreeGrafter"/>
</dbReference>
<dbReference type="SUPFAM" id="SSF54593">
    <property type="entry name" value="Glyoxalase/Bleomycin resistance protein/Dihydroxybiphenyl dioxygenase"/>
    <property type="match status" value="1"/>
</dbReference>
<organism evidence="3 4">
    <name type="scientific">Fusarium pseudoanthophilum</name>
    <dbReference type="NCBI Taxonomy" id="48495"/>
    <lineage>
        <taxon>Eukaryota</taxon>
        <taxon>Fungi</taxon>
        <taxon>Dikarya</taxon>
        <taxon>Ascomycota</taxon>
        <taxon>Pezizomycotina</taxon>
        <taxon>Sordariomycetes</taxon>
        <taxon>Hypocreomycetidae</taxon>
        <taxon>Hypocreales</taxon>
        <taxon>Nectriaceae</taxon>
        <taxon>Fusarium</taxon>
        <taxon>Fusarium fujikuroi species complex</taxon>
    </lineage>
</organism>
<evidence type="ECO:0000256" key="1">
    <source>
        <dbReference type="ARBA" id="ARBA00022723"/>
    </source>
</evidence>
<dbReference type="InterPro" id="IPR029068">
    <property type="entry name" value="Glyas_Bleomycin-R_OHBP_Dase"/>
</dbReference>
<dbReference type="AlphaFoldDB" id="A0A8H5JZA0"/>
<keyword evidence="4" id="KW-1185">Reference proteome</keyword>
<evidence type="ECO:0000313" key="4">
    <source>
        <dbReference type="Proteomes" id="UP000544095"/>
    </source>
</evidence>
<feature type="non-terminal residue" evidence="3">
    <location>
        <position position="1"/>
    </location>
</feature>
<proteinExistence type="predicted"/>
<dbReference type="Pfam" id="PF00903">
    <property type="entry name" value="Glyoxalase"/>
    <property type="match status" value="1"/>
</dbReference>
<dbReference type="Proteomes" id="UP000544095">
    <property type="component" value="Unassembled WGS sequence"/>
</dbReference>
<gene>
    <name evidence="3" type="ORF">FPANT_14247</name>
</gene>
<comment type="caution">
    <text evidence="3">The sequence shown here is derived from an EMBL/GenBank/DDBJ whole genome shotgun (WGS) entry which is preliminary data.</text>
</comment>
<protein>
    <submittedName>
        <fullName evidence="3">Glyoxalase family</fullName>
    </submittedName>
</protein>
<dbReference type="InterPro" id="IPR037523">
    <property type="entry name" value="VOC_core"/>
</dbReference>
<reference evidence="3 4" key="1">
    <citation type="submission" date="2020-05" db="EMBL/GenBank/DDBJ databases">
        <title>Identification and distribution of gene clusters putatively required for synthesis of sphingolipid metabolism inhibitors in phylogenetically diverse species of the filamentous fungus Fusarium.</title>
        <authorList>
            <person name="Kim H.-S."/>
            <person name="Busman M."/>
            <person name="Brown D.W."/>
            <person name="Divon H."/>
            <person name="Uhlig S."/>
            <person name="Proctor R.H."/>
        </authorList>
    </citation>
    <scope>NUCLEOTIDE SEQUENCE [LARGE SCALE GENOMIC DNA]</scope>
    <source>
        <strain evidence="3 4">NRRL 25211</strain>
    </source>
</reference>
<dbReference type="PROSITE" id="PS51819">
    <property type="entry name" value="VOC"/>
    <property type="match status" value="1"/>
</dbReference>
<dbReference type="PANTHER" id="PTHR43048">
    <property type="entry name" value="METHYLMALONYL-COA EPIMERASE"/>
    <property type="match status" value="1"/>
</dbReference>
<feature type="domain" description="VOC" evidence="2">
    <location>
        <begin position="7"/>
        <end position="157"/>
    </location>
</feature>
<evidence type="ECO:0000259" key="2">
    <source>
        <dbReference type="PROSITE" id="PS51819"/>
    </source>
</evidence>
<dbReference type="InterPro" id="IPR051785">
    <property type="entry name" value="MMCE/EMCE_epimerase"/>
</dbReference>
<evidence type="ECO:0000313" key="3">
    <source>
        <dbReference type="EMBL" id="KAF5562141.1"/>
    </source>
</evidence>
<dbReference type="EMBL" id="JAAOAR010001669">
    <property type="protein sequence ID" value="KAF5562141.1"/>
    <property type="molecule type" value="Genomic_DNA"/>
</dbReference>
<dbReference type="GO" id="GO:0046872">
    <property type="term" value="F:metal ion binding"/>
    <property type="evidence" value="ECO:0007669"/>
    <property type="project" value="UniProtKB-KW"/>
</dbReference>
<dbReference type="Gene3D" id="3.10.180.10">
    <property type="entry name" value="2,3-Dihydroxybiphenyl 1,2-Dioxygenase, domain 1"/>
    <property type="match status" value="1"/>
</dbReference>
<name>A0A8H5JZA0_9HYPO</name>